<accession>A0A9D4S043</accession>
<keyword evidence="2" id="KW-1185">Reference proteome</keyword>
<organism evidence="1 2">
    <name type="scientific">Dreissena polymorpha</name>
    <name type="common">Zebra mussel</name>
    <name type="synonym">Mytilus polymorpha</name>
    <dbReference type="NCBI Taxonomy" id="45954"/>
    <lineage>
        <taxon>Eukaryota</taxon>
        <taxon>Metazoa</taxon>
        <taxon>Spiralia</taxon>
        <taxon>Lophotrochozoa</taxon>
        <taxon>Mollusca</taxon>
        <taxon>Bivalvia</taxon>
        <taxon>Autobranchia</taxon>
        <taxon>Heteroconchia</taxon>
        <taxon>Euheterodonta</taxon>
        <taxon>Imparidentia</taxon>
        <taxon>Neoheterodontei</taxon>
        <taxon>Myida</taxon>
        <taxon>Dreissenoidea</taxon>
        <taxon>Dreissenidae</taxon>
        <taxon>Dreissena</taxon>
    </lineage>
</organism>
<gene>
    <name evidence="1" type="ORF">DPMN_009426</name>
</gene>
<protein>
    <submittedName>
        <fullName evidence="1">Uncharacterized protein</fullName>
    </submittedName>
</protein>
<sequence length="139" mass="16702">MRHVRRLRKTPFSVDYDFPRNTQEVRNRLWPIFKEPKYREPRSKLIQDGTIIRLAQLDHIIQIKTHHPRMQELYQPSAERNVSKLGSSQIFQTHSIELLETPFRIQHNQTTSIFIVQDPRYFTFHVSETAVYTTKRNAN</sequence>
<reference evidence="1" key="1">
    <citation type="journal article" date="2019" name="bioRxiv">
        <title>The Genome of the Zebra Mussel, Dreissena polymorpha: A Resource for Invasive Species Research.</title>
        <authorList>
            <person name="McCartney M.A."/>
            <person name="Auch B."/>
            <person name="Kono T."/>
            <person name="Mallez S."/>
            <person name="Zhang Y."/>
            <person name="Obille A."/>
            <person name="Becker A."/>
            <person name="Abrahante J.E."/>
            <person name="Garbe J."/>
            <person name="Badalamenti J.P."/>
            <person name="Herman A."/>
            <person name="Mangelson H."/>
            <person name="Liachko I."/>
            <person name="Sullivan S."/>
            <person name="Sone E.D."/>
            <person name="Koren S."/>
            <person name="Silverstein K.A.T."/>
            <person name="Beckman K.B."/>
            <person name="Gohl D.M."/>
        </authorList>
    </citation>
    <scope>NUCLEOTIDE SEQUENCE</scope>
    <source>
        <strain evidence="1">Duluth1</strain>
        <tissue evidence="1">Whole animal</tissue>
    </source>
</reference>
<comment type="caution">
    <text evidence="1">The sequence shown here is derived from an EMBL/GenBank/DDBJ whole genome shotgun (WGS) entry which is preliminary data.</text>
</comment>
<proteinExistence type="predicted"/>
<dbReference type="EMBL" id="JAIWYP010000001">
    <property type="protein sequence ID" value="KAH3885433.1"/>
    <property type="molecule type" value="Genomic_DNA"/>
</dbReference>
<dbReference type="AlphaFoldDB" id="A0A9D4S043"/>
<reference evidence="1" key="2">
    <citation type="submission" date="2020-11" db="EMBL/GenBank/DDBJ databases">
        <authorList>
            <person name="McCartney M.A."/>
            <person name="Auch B."/>
            <person name="Kono T."/>
            <person name="Mallez S."/>
            <person name="Becker A."/>
            <person name="Gohl D.M."/>
            <person name="Silverstein K.A.T."/>
            <person name="Koren S."/>
            <person name="Bechman K.B."/>
            <person name="Herman A."/>
            <person name="Abrahante J.E."/>
            <person name="Garbe J."/>
        </authorList>
    </citation>
    <scope>NUCLEOTIDE SEQUENCE</scope>
    <source>
        <strain evidence="1">Duluth1</strain>
        <tissue evidence="1">Whole animal</tissue>
    </source>
</reference>
<evidence type="ECO:0000313" key="1">
    <source>
        <dbReference type="EMBL" id="KAH3885433.1"/>
    </source>
</evidence>
<evidence type="ECO:0000313" key="2">
    <source>
        <dbReference type="Proteomes" id="UP000828390"/>
    </source>
</evidence>
<name>A0A9D4S043_DREPO</name>
<dbReference type="Proteomes" id="UP000828390">
    <property type="component" value="Unassembled WGS sequence"/>
</dbReference>